<evidence type="ECO:0000313" key="1">
    <source>
        <dbReference type="EMBL" id="CAI6334601.1"/>
    </source>
</evidence>
<dbReference type="EMBL" id="CAOQHR010000005">
    <property type="protein sequence ID" value="CAI6334601.1"/>
    <property type="molecule type" value="Genomic_DNA"/>
</dbReference>
<proteinExistence type="predicted"/>
<dbReference type="AlphaFoldDB" id="A0A9W4UGS1"/>
<reference evidence="1" key="1">
    <citation type="submission" date="2023-01" db="EMBL/GenBank/DDBJ databases">
        <authorList>
            <person name="Van Ghelder C."/>
            <person name="Rancurel C."/>
        </authorList>
    </citation>
    <scope>NUCLEOTIDE SEQUENCE</scope>
    <source>
        <strain evidence="1">CNCM I-4278</strain>
    </source>
</reference>
<protein>
    <submittedName>
        <fullName evidence="1">Uncharacterized protein</fullName>
    </submittedName>
</protein>
<sequence length="91" mass="10170">MATSNAGLTRERCSSIRHTQIAVMRVALDDSTVIGTSLMSGDRGTTILPYRLLRQIRNTELVLGLLATYRGSYSSQLALRHSLVYRWLDIS</sequence>
<name>A0A9W4UGS1_9PLEO</name>
<accession>A0A9W4UGS1</accession>
<keyword evidence="2" id="KW-1185">Reference proteome</keyword>
<gene>
    <name evidence="1" type="ORF">PDIGIT_LOCUS7662</name>
</gene>
<dbReference type="Proteomes" id="UP001152607">
    <property type="component" value="Unassembled WGS sequence"/>
</dbReference>
<evidence type="ECO:0000313" key="2">
    <source>
        <dbReference type="Proteomes" id="UP001152607"/>
    </source>
</evidence>
<organism evidence="1 2">
    <name type="scientific">Periconia digitata</name>
    <dbReference type="NCBI Taxonomy" id="1303443"/>
    <lineage>
        <taxon>Eukaryota</taxon>
        <taxon>Fungi</taxon>
        <taxon>Dikarya</taxon>
        <taxon>Ascomycota</taxon>
        <taxon>Pezizomycotina</taxon>
        <taxon>Dothideomycetes</taxon>
        <taxon>Pleosporomycetidae</taxon>
        <taxon>Pleosporales</taxon>
        <taxon>Massarineae</taxon>
        <taxon>Periconiaceae</taxon>
        <taxon>Periconia</taxon>
    </lineage>
</organism>
<comment type="caution">
    <text evidence="1">The sequence shown here is derived from an EMBL/GenBank/DDBJ whole genome shotgun (WGS) entry which is preliminary data.</text>
</comment>